<reference evidence="2" key="1">
    <citation type="submission" date="2016-03" db="EMBL/GenBank/DDBJ databases">
        <title>Mechanisms controlling the formation of the plant cell surface in tip-growing cells are functionally conserved among land plants.</title>
        <authorList>
            <person name="Honkanen S."/>
            <person name="Jones V.A."/>
            <person name="Morieri G."/>
            <person name="Champion C."/>
            <person name="Hetherington A.J."/>
            <person name="Kelly S."/>
            <person name="Saint-Marcoux D."/>
            <person name="Proust H."/>
            <person name="Prescott H."/>
            <person name="Dolan L."/>
        </authorList>
    </citation>
    <scope>NUCLEOTIDE SEQUENCE [LARGE SCALE GENOMIC DNA]</scope>
    <source>
        <tissue evidence="2">Whole gametophyte</tissue>
    </source>
</reference>
<evidence type="ECO:0000313" key="3">
    <source>
        <dbReference type="Proteomes" id="UP000077202"/>
    </source>
</evidence>
<comment type="caution">
    <text evidence="2">The sequence shown here is derived from an EMBL/GenBank/DDBJ whole genome shotgun (WGS) entry which is preliminary data.</text>
</comment>
<name>A0A176WDZ5_MARPO</name>
<feature type="region of interest" description="Disordered" evidence="1">
    <location>
        <begin position="33"/>
        <end position="58"/>
    </location>
</feature>
<dbReference type="AlphaFoldDB" id="A0A176WDZ5"/>
<sequence>MKPNEARTDDEWPSAEGLRHSEWKSLVVPAEYPLEEGEEQGGETKIETSSHGRWLSRQPPVYTSLGPLAEEPKSAELNATDMLSERVIPLLRYLDRRMMKYVKPSIAGFYIELVRSKTRTKVAASVEVA</sequence>
<evidence type="ECO:0000256" key="1">
    <source>
        <dbReference type="SAM" id="MobiDB-lite"/>
    </source>
</evidence>
<gene>
    <name evidence="2" type="ORF">AXG93_150s1240</name>
</gene>
<proteinExistence type="predicted"/>
<dbReference type="Proteomes" id="UP000077202">
    <property type="component" value="Unassembled WGS sequence"/>
</dbReference>
<evidence type="ECO:0000313" key="2">
    <source>
        <dbReference type="EMBL" id="OAE31134.1"/>
    </source>
</evidence>
<organism evidence="2 3">
    <name type="scientific">Marchantia polymorpha subsp. ruderalis</name>
    <dbReference type="NCBI Taxonomy" id="1480154"/>
    <lineage>
        <taxon>Eukaryota</taxon>
        <taxon>Viridiplantae</taxon>
        <taxon>Streptophyta</taxon>
        <taxon>Embryophyta</taxon>
        <taxon>Marchantiophyta</taxon>
        <taxon>Marchantiopsida</taxon>
        <taxon>Marchantiidae</taxon>
        <taxon>Marchantiales</taxon>
        <taxon>Marchantiaceae</taxon>
        <taxon>Marchantia</taxon>
    </lineage>
</organism>
<accession>A0A176WDZ5</accession>
<keyword evidence="3" id="KW-1185">Reference proteome</keyword>
<dbReference type="EMBL" id="LVLJ01001171">
    <property type="protein sequence ID" value="OAE31134.1"/>
    <property type="molecule type" value="Genomic_DNA"/>
</dbReference>
<protein>
    <submittedName>
        <fullName evidence="2">Uncharacterized protein</fullName>
    </submittedName>
</protein>